<comment type="similarity">
    <text evidence="1">Belongs to the mycobacterial PPE family.</text>
</comment>
<evidence type="ECO:0000313" key="5">
    <source>
        <dbReference type="EMBL" id="VDM90420.1"/>
    </source>
</evidence>
<dbReference type="PANTHER" id="PTHR46766">
    <property type="entry name" value="GLUTAMINE-RICH PROTEIN 2"/>
    <property type="match status" value="1"/>
</dbReference>
<dbReference type="Proteomes" id="UP000269998">
    <property type="component" value="Chromosome"/>
</dbReference>
<evidence type="ECO:0000259" key="3">
    <source>
        <dbReference type="Pfam" id="PF00823"/>
    </source>
</evidence>
<feature type="compositionally biased region" description="Low complexity" evidence="2">
    <location>
        <begin position="186"/>
        <end position="207"/>
    </location>
</feature>
<proteinExistence type="inferred from homology"/>
<dbReference type="Gene3D" id="1.20.1260.20">
    <property type="entry name" value="PPE superfamily"/>
    <property type="match status" value="1"/>
</dbReference>
<dbReference type="KEGG" id="mbai:MB901379_04020"/>
<gene>
    <name evidence="5" type="ORF">MB901379_04020</name>
</gene>
<dbReference type="Pfam" id="PF12484">
    <property type="entry name" value="PPE-SVP"/>
    <property type="match status" value="1"/>
</dbReference>
<protein>
    <submittedName>
        <fullName evidence="5">Putative PPE family protein PPE29</fullName>
    </submittedName>
</protein>
<organism evidence="5 6">
    <name type="scientific">Mycobacterium basiliense</name>
    <dbReference type="NCBI Taxonomy" id="2094119"/>
    <lineage>
        <taxon>Bacteria</taxon>
        <taxon>Bacillati</taxon>
        <taxon>Actinomycetota</taxon>
        <taxon>Actinomycetes</taxon>
        <taxon>Mycobacteriales</taxon>
        <taxon>Mycobacteriaceae</taxon>
        <taxon>Mycobacterium</taxon>
    </lineage>
</organism>
<dbReference type="InterPro" id="IPR022171">
    <property type="entry name" value="PPE_C"/>
</dbReference>
<evidence type="ECO:0000313" key="6">
    <source>
        <dbReference type="Proteomes" id="UP000269998"/>
    </source>
</evidence>
<dbReference type="FunFam" id="1.20.1260.20:FF:000001">
    <property type="entry name" value="PPE family protein PPE41"/>
    <property type="match status" value="1"/>
</dbReference>
<dbReference type="InterPro" id="IPR000030">
    <property type="entry name" value="PPE_dom"/>
</dbReference>
<feature type="region of interest" description="Disordered" evidence="2">
    <location>
        <begin position="379"/>
        <end position="424"/>
    </location>
</feature>
<feature type="domain" description="PPE family C-terminal" evidence="4">
    <location>
        <begin position="315"/>
        <end position="389"/>
    </location>
</feature>
<name>A0A3S5D017_9MYCO</name>
<evidence type="ECO:0000256" key="1">
    <source>
        <dbReference type="ARBA" id="ARBA00010652"/>
    </source>
</evidence>
<keyword evidence="6" id="KW-1185">Reference proteome</keyword>
<feature type="compositionally biased region" description="Polar residues" evidence="2">
    <location>
        <begin position="171"/>
        <end position="185"/>
    </location>
</feature>
<dbReference type="AlphaFoldDB" id="A0A3S5D017"/>
<feature type="region of interest" description="Disordered" evidence="2">
    <location>
        <begin position="171"/>
        <end position="222"/>
    </location>
</feature>
<dbReference type="SUPFAM" id="SSF140459">
    <property type="entry name" value="PE/PPE dimer-like"/>
    <property type="match status" value="1"/>
</dbReference>
<dbReference type="RefSeq" id="WP_158018102.1">
    <property type="nucleotide sequence ID" value="NZ_CBCSKE010000009.1"/>
</dbReference>
<dbReference type="GO" id="GO:0052572">
    <property type="term" value="P:response to host immune response"/>
    <property type="evidence" value="ECO:0007669"/>
    <property type="project" value="TreeGrafter"/>
</dbReference>
<evidence type="ECO:0000259" key="4">
    <source>
        <dbReference type="Pfam" id="PF12484"/>
    </source>
</evidence>
<dbReference type="Pfam" id="PF00823">
    <property type="entry name" value="PPE"/>
    <property type="match status" value="1"/>
</dbReference>
<dbReference type="InterPro" id="IPR038332">
    <property type="entry name" value="PPE_sf"/>
</dbReference>
<dbReference type="OrthoDB" id="4753505at2"/>
<dbReference type="PANTHER" id="PTHR46766:SF1">
    <property type="entry name" value="GLUTAMINE-RICH PROTEIN 2"/>
    <property type="match status" value="1"/>
</dbReference>
<reference evidence="6" key="1">
    <citation type="submission" date="2018-02" db="EMBL/GenBank/DDBJ databases">
        <authorList>
            <person name="Seth-Smith MB H."/>
            <person name="Seth-Smith H."/>
        </authorList>
    </citation>
    <scope>NUCLEOTIDE SEQUENCE [LARGE SCALE GENOMIC DNA]</scope>
</reference>
<accession>A0A3S5D017</accession>
<evidence type="ECO:0000256" key="2">
    <source>
        <dbReference type="SAM" id="MobiDB-lite"/>
    </source>
</evidence>
<dbReference type="EMBL" id="LR130759">
    <property type="protein sequence ID" value="VDM90420.1"/>
    <property type="molecule type" value="Genomic_DNA"/>
</dbReference>
<sequence length="424" mass="41672">MVATDFGALPPEINSGLLYTGPGSEPMLAAATAWDGLAAVLNSAAVSYAAVVSGLTHEAWMGPASASMAAAAAPFAGWLSAVTEQAQQTAIQANTAAAAFETAFAMVVPPPLIEANRSQLMSLVTTNLLGLNTPAIEALQADYAEMWAQDAAAMYQYSAASEAASTLTPFTQPAQTADPTGTAVQATEAASGTGTSTSAAGGDVAATPSATPAGIGSDAPIAPLTSESSAPAASIVVPTPIGDLDIVATYIAVVATTSMSLAIVNTARPWNFTHGNTANGGIGPTQGTAVDEEAPRTSGSEVLVSAPIGGGAPVSAGVGHAALLGALSVPHSWTTAAPEIKLAVESLPSASFSAAPQADFGGVPTGLLSGMALASLAARGAAGGTGARNSNDASDEEGQPNRKPTVVVIQKPPPAEGPLGHRPS</sequence>
<feature type="domain" description="PPE" evidence="3">
    <location>
        <begin position="5"/>
        <end position="167"/>
    </location>
</feature>